<keyword evidence="5 8" id="KW-0418">Kinase</keyword>
<keyword evidence="6" id="KW-0902">Two-component regulatory system</keyword>
<dbReference type="CDD" id="cd00082">
    <property type="entry name" value="HisKA"/>
    <property type="match status" value="1"/>
</dbReference>
<dbReference type="PANTHER" id="PTHR45453:SF1">
    <property type="entry name" value="PHOSPHATE REGULON SENSOR PROTEIN PHOR"/>
    <property type="match status" value="1"/>
</dbReference>
<keyword evidence="3" id="KW-0597">Phosphoprotein</keyword>
<dbReference type="InterPro" id="IPR005467">
    <property type="entry name" value="His_kinase_dom"/>
</dbReference>
<dbReference type="HOGENOM" id="CLU_049300_0_0_3"/>
<dbReference type="Pfam" id="PF02518">
    <property type="entry name" value="HATPase_c"/>
    <property type="match status" value="1"/>
</dbReference>
<comment type="catalytic activity">
    <reaction evidence="1">
        <text>ATP + protein L-histidine = ADP + protein N-phospho-L-histidine.</text>
        <dbReference type="EC" id="2.7.13.3"/>
    </reaction>
</comment>
<evidence type="ECO:0000256" key="4">
    <source>
        <dbReference type="ARBA" id="ARBA00022679"/>
    </source>
</evidence>
<dbReference type="PANTHER" id="PTHR45453">
    <property type="entry name" value="PHOSPHATE REGULON SENSOR PROTEIN PHOR"/>
    <property type="match status" value="1"/>
</dbReference>
<sequence>MKVSFSPVSVSSTAPPSPLESACRLHAEQLSALCPILCVRIAYYDPHAGCCRHLTHYGPDQPGLPEESFPEATAENWLTDKLPVATLSEINFKHFHGAAYICPLAYRDPNPEYLLIFSPQVLNTSQKQAIEQATLLLARHLELYQKCVRQHSEIQLLEQVVQRVGHQLRNPLALVSLYAENLCLGLADGTALEQAQIIRETVQELNTNLTELIYCGQGVRLRMSFQDLRSIFDESIEALQPWIAKKGLQVRLPETSLMLVCDRLQLKQVIDNLLNNAVHFSPVGGTINCRWRSFQNEVLIEISDQGPGLSHQDLQQIFTPFYSRRPGGTGLGLAIAKKIVLDHQGSLWAQNLHAGGAQFSLSLPRGVN</sequence>
<reference evidence="8 9" key="1">
    <citation type="journal article" date="2013" name="PLoS ONE">
        <title>Cultivation and Complete Genome Sequencing of Gloeobacter kilaueensis sp. nov., from a Lava Cave in Kilauea Caldera, Hawai'i.</title>
        <authorList>
            <person name="Saw J.H."/>
            <person name="Schatz M."/>
            <person name="Brown M.V."/>
            <person name="Kunkel D.D."/>
            <person name="Foster J.S."/>
            <person name="Shick H."/>
            <person name="Christensen S."/>
            <person name="Hou S."/>
            <person name="Wan X."/>
            <person name="Donachie S.P."/>
        </authorList>
    </citation>
    <scope>NUCLEOTIDE SEQUENCE [LARGE SCALE GENOMIC DNA]</scope>
    <source>
        <strain evidence="9">JS</strain>
    </source>
</reference>
<dbReference type="eggNOG" id="COG2205">
    <property type="taxonomic scope" value="Bacteria"/>
</dbReference>
<evidence type="ECO:0000256" key="3">
    <source>
        <dbReference type="ARBA" id="ARBA00022553"/>
    </source>
</evidence>
<dbReference type="PRINTS" id="PR00344">
    <property type="entry name" value="BCTRLSENSOR"/>
</dbReference>
<accession>U5QL27</accession>
<keyword evidence="4 8" id="KW-0808">Transferase</keyword>
<dbReference type="Proteomes" id="UP000017396">
    <property type="component" value="Chromosome"/>
</dbReference>
<dbReference type="PROSITE" id="PS50109">
    <property type="entry name" value="HIS_KIN"/>
    <property type="match status" value="1"/>
</dbReference>
<dbReference type="AlphaFoldDB" id="U5QL27"/>
<dbReference type="SUPFAM" id="SSF47384">
    <property type="entry name" value="Homodimeric domain of signal transducing histidine kinase"/>
    <property type="match status" value="1"/>
</dbReference>
<dbReference type="RefSeq" id="WP_023174879.1">
    <property type="nucleotide sequence ID" value="NC_022600.1"/>
</dbReference>
<feature type="domain" description="Histidine kinase" evidence="7">
    <location>
        <begin position="163"/>
        <end position="367"/>
    </location>
</feature>
<dbReference type="CDD" id="cd00075">
    <property type="entry name" value="HATPase"/>
    <property type="match status" value="1"/>
</dbReference>
<evidence type="ECO:0000259" key="7">
    <source>
        <dbReference type="PROSITE" id="PS50109"/>
    </source>
</evidence>
<evidence type="ECO:0000313" key="8">
    <source>
        <dbReference type="EMBL" id="AGY59588.1"/>
    </source>
</evidence>
<dbReference type="InterPro" id="IPR003661">
    <property type="entry name" value="HisK_dim/P_dom"/>
</dbReference>
<evidence type="ECO:0000313" key="9">
    <source>
        <dbReference type="Proteomes" id="UP000017396"/>
    </source>
</evidence>
<dbReference type="InterPro" id="IPR003594">
    <property type="entry name" value="HATPase_dom"/>
</dbReference>
<evidence type="ECO:0000256" key="5">
    <source>
        <dbReference type="ARBA" id="ARBA00022777"/>
    </source>
</evidence>
<keyword evidence="9" id="KW-1185">Reference proteome</keyword>
<dbReference type="GO" id="GO:0004721">
    <property type="term" value="F:phosphoprotein phosphatase activity"/>
    <property type="evidence" value="ECO:0007669"/>
    <property type="project" value="TreeGrafter"/>
</dbReference>
<dbReference type="InterPro" id="IPR036097">
    <property type="entry name" value="HisK_dim/P_sf"/>
</dbReference>
<proteinExistence type="predicted"/>
<gene>
    <name evidence="8" type="ORF">GKIL_3342</name>
</gene>
<dbReference type="SUPFAM" id="SSF55874">
    <property type="entry name" value="ATPase domain of HSP90 chaperone/DNA topoisomerase II/histidine kinase"/>
    <property type="match status" value="1"/>
</dbReference>
<dbReference type="Gene3D" id="3.30.565.10">
    <property type="entry name" value="Histidine kinase-like ATPase, C-terminal domain"/>
    <property type="match status" value="1"/>
</dbReference>
<dbReference type="InterPro" id="IPR004358">
    <property type="entry name" value="Sig_transdc_His_kin-like_C"/>
</dbReference>
<dbReference type="KEGG" id="glj:GKIL_3342"/>
<dbReference type="EC" id="2.7.13.3" evidence="2"/>
<evidence type="ECO:0000256" key="1">
    <source>
        <dbReference type="ARBA" id="ARBA00000085"/>
    </source>
</evidence>
<dbReference type="GO" id="GO:0000155">
    <property type="term" value="F:phosphorelay sensor kinase activity"/>
    <property type="evidence" value="ECO:0007669"/>
    <property type="project" value="InterPro"/>
</dbReference>
<dbReference type="EMBL" id="CP003587">
    <property type="protein sequence ID" value="AGY59588.1"/>
    <property type="molecule type" value="Genomic_DNA"/>
</dbReference>
<dbReference type="GO" id="GO:0016036">
    <property type="term" value="P:cellular response to phosphate starvation"/>
    <property type="evidence" value="ECO:0007669"/>
    <property type="project" value="TreeGrafter"/>
</dbReference>
<evidence type="ECO:0000256" key="2">
    <source>
        <dbReference type="ARBA" id="ARBA00012438"/>
    </source>
</evidence>
<dbReference type="PATRIC" id="fig|1183438.3.peg.3285"/>
<dbReference type="GO" id="GO:0005886">
    <property type="term" value="C:plasma membrane"/>
    <property type="evidence" value="ECO:0007669"/>
    <property type="project" value="TreeGrafter"/>
</dbReference>
<organism evidence="8 9">
    <name type="scientific">Gloeobacter kilaueensis (strain ATCC BAA-2537 / CCAP 1431/1 / ULC 316 / JS1)</name>
    <dbReference type="NCBI Taxonomy" id="1183438"/>
    <lineage>
        <taxon>Bacteria</taxon>
        <taxon>Bacillati</taxon>
        <taxon>Cyanobacteriota</taxon>
        <taxon>Cyanophyceae</taxon>
        <taxon>Gloeobacterales</taxon>
        <taxon>Gloeobacteraceae</taxon>
        <taxon>Gloeobacter</taxon>
    </lineage>
</organism>
<dbReference type="InterPro" id="IPR050351">
    <property type="entry name" value="BphY/WalK/GraS-like"/>
</dbReference>
<evidence type="ECO:0000256" key="6">
    <source>
        <dbReference type="ARBA" id="ARBA00023012"/>
    </source>
</evidence>
<protein>
    <recommendedName>
        <fullName evidence="2">histidine kinase</fullName>
        <ecNumber evidence="2">2.7.13.3</ecNumber>
    </recommendedName>
</protein>
<dbReference type="InterPro" id="IPR036890">
    <property type="entry name" value="HATPase_C_sf"/>
</dbReference>
<dbReference type="SMART" id="SM00387">
    <property type="entry name" value="HATPase_c"/>
    <property type="match status" value="1"/>
</dbReference>
<dbReference type="STRING" id="1183438.GKIL_3342"/>
<name>U5QL27_GLOK1</name>